<dbReference type="Gene3D" id="1.10.260.40">
    <property type="entry name" value="lambda repressor-like DNA-binding domains"/>
    <property type="match status" value="1"/>
</dbReference>
<dbReference type="Proteomes" id="UP000638462">
    <property type="component" value="Unassembled WGS sequence"/>
</dbReference>
<accession>A0ABQ1TGS7</accession>
<keyword evidence="3" id="KW-1185">Reference proteome</keyword>
<evidence type="ECO:0000313" key="2">
    <source>
        <dbReference type="EMBL" id="GGE93945.1"/>
    </source>
</evidence>
<organism evidence="2 3">
    <name type="scientific">Pseudoalteromonas gelatinilytica</name>
    <dbReference type="NCBI Taxonomy" id="1703256"/>
    <lineage>
        <taxon>Bacteria</taxon>
        <taxon>Pseudomonadati</taxon>
        <taxon>Pseudomonadota</taxon>
        <taxon>Gammaproteobacteria</taxon>
        <taxon>Alteromonadales</taxon>
        <taxon>Pseudoalteromonadaceae</taxon>
        <taxon>Pseudoalteromonas</taxon>
    </lineage>
</organism>
<name>A0ABQ1TGS7_9GAMM</name>
<dbReference type="EMBL" id="BMIT01000006">
    <property type="protein sequence ID" value="GGE93945.1"/>
    <property type="molecule type" value="Genomic_DNA"/>
</dbReference>
<comment type="caution">
    <text evidence="2">The sequence shown here is derived from an EMBL/GenBank/DDBJ whole genome shotgun (WGS) entry which is preliminary data.</text>
</comment>
<dbReference type="InterPro" id="IPR010982">
    <property type="entry name" value="Lambda_DNA-bd_dom_sf"/>
</dbReference>
<dbReference type="CDD" id="cd00093">
    <property type="entry name" value="HTH_XRE"/>
    <property type="match status" value="1"/>
</dbReference>
<dbReference type="SUPFAM" id="SSF47413">
    <property type="entry name" value="lambda repressor-like DNA-binding domains"/>
    <property type="match status" value="1"/>
</dbReference>
<gene>
    <name evidence="2" type="ORF">GCM10008027_18520</name>
</gene>
<proteinExistence type="predicted"/>
<reference evidence="3" key="1">
    <citation type="journal article" date="2019" name="Int. J. Syst. Evol. Microbiol.">
        <title>The Global Catalogue of Microorganisms (GCM) 10K type strain sequencing project: providing services to taxonomists for standard genome sequencing and annotation.</title>
        <authorList>
            <consortium name="The Broad Institute Genomics Platform"/>
            <consortium name="The Broad Institute Genome Sequencing Center for Infectious Disease"/>
            <person name="Wu L."/>
            <person name="Ma J."/>
        </authorList>
    </citation>
    <scope>NUCLEOTIDE SEQUENCE [LARGE SCALE GENOMIC DNA]</scope>
    <source>
        <strain evidence="3">CGMCC 1.15394</strain>
    </source>
</reference>
<protein>
    <recommendedName>
        <fullName evidence="1">HTH cro/C1-type domain-containing protein</fullName>
    </recommendedName>
</protein>
<sequence>MLTLSPSIAKTPNTAKLIIKYLMIKKAINMRSEQAAKMAQKLGDLIRQHRTLHYTQSTFAKMIGVSRSTVQKLEQGDVVKSDILFEALVVLNLQGALLDEINELAADVGGYNARQRKRNSPQEINDDF</sequence>
<evidence type="ECO:0000313" key="3">
    <source>
        <dbReference type="Proteomes" id="UP000638462"/>
    </source>
</evidence>
<dbReference type="Pfam" id="PF01381">
    <property type="entry name" value="HTH_3"/>
    <property type="match status" value="1"/>
</dbReference>
<evidence type="ECO:0000259" key="1">
    <source>
        <dbReference type="PROSITE" id="PS50943"/>
    </source>
</evidence>
<dbReference type="PROSITE" id="PS50943">
    <property type="entry name" value="HTH_CROC1"/>
    <property type="match status" value="1"/>
</dbReference>
<feature type="domain" description="HTH cro/C1-type" evidence="1">
    <location>
        <begin position="46"/>
        <end position="98"/>
    </location>
</feature>
<dbReference type="SMART" id="SM00530">
    <property type="entry name" value="HTH_XRE"/>
    <property type="match status" value="1"/>
</dbReference>
<dbReference type="InterPro" id="IPR001387">
    <property type="entry name" value="Cro/C1-type_HTH"/>
</dbReference>